<dbReference type="AlphaFoldDB" id="A0A0F9VNA6"/>
<sequence length="67" mass="7122">MLDIIVWVALMMSIGTGALAVWVFSVLVSGAVIVGDKYTLIELTLASAILCLLVAALIGFTARKLRE</sequence>
<name>A0A0F9VNA6_9ZZZZ</name>
<keyword evidence="1" id="KW-1133">Transmembrane helix</keyword>
<accession>A0A0F9VNA6</accession>
<feature type="transmembrane region" description="Helical" evidence="1">
    <location>
        <begin position="7"/>
        <end position="34"/>
    </location>
</feature>
<comment type="caution">
    <text evidence="2">The sequence shown here is derived from an EMBL/GenBank/DDBJ whole genome shotgun (WGS) entry which is preliminary data.</text>
</comment>
<keyword evidence="1" id="KW-0812">Transmembrane</keyword>
<gene>
    <name evidence="2" type="ORF">LCGC14_0384630</name>
</gene>
<evidence type="ECO:0000313" key="2">
    <source>
        <dbReference type="EMBL" id="KKN74961.1"/>
    </source>
</evidence>
<reference evidence="2" key="1">
    <citation type="journal article" date="2015" name="Nature">
        <title>Complex archaea that bridge the gap between prokaryotes and eukaryotes.</title>
        <authorList>
            <person name="Spang A."/>
            <person name="Saw J.H."/>
            <person name="Jorgensen S.L."/>
            <person name="Zaremba-Niedzwiedzka K."/>
            <person name="Martijn J."/>
            <person name="Lind A.E."/>
            <person name="van Eijk R."/>
            <person name="Schleper C."/>
            <person name="Guy L."/>
            <person name="Ettema T.J."/>
        </authorList>
    </citation>
    <scope>NUCLEOTIDE SEQUENCE</scope>
</reference>
<dbReference type="EMBL" id="LAZR01000317">
    <property type="protein sequence ID" value="KKN74961.1"/>
    <property type="molecule type" value="Genomic_DNA"/>
</dbReference>
<proteinExistence type="predicted"/>
<protein>
    <submittedName>
        <fullName evidence="2">Uncharacterized protein</fullName>
    </submittedName>
</protein>
<feature type="transmembrane region" description="Helical" evidence="1">
    <location>
        <begin position="40"/>
        <end position="62"/>
    </location>
</feature>
<organism evidence="2">
    <name type="scientific">marine sediment metagenome</name>
    <dbReference type="NCBI Taxonomy" id="412755"/>
    <lineage>
        <taxon>unclassified sequences</taxon>
        <taxon>metagenomes</taxon>
        <taxon>ecological metagenomes</taxon>
    </lineage>
</organism>
<keyword evidence="1" id="KW-0472">Membrane</keyword>
<evidence type="ECO:0000256" key="1">
    <source>
        <dbReference type="SAM" id="Phobius"/>
    </source>
</evidence>